<dbReference type="AlphaFoldDB" id="A0A0A9DPN9"/>
<reference evidence="1" key="1">
    <citation type="submission" date="2014-09" db="EMBL/GenBank/DDBJ databases">
        <authorList>
            <person name="Magalhaes I.L.F."/>
            <person name="Oliveira U."/>
            <person name="Santos F.R."/>
            <person name="Vidigal T.H.D.A."/>
            <person name="Brescovit A.D."/>
            <person name="Santos A.J."/>
        </authorList>
    </citation>
    <scope>NUCLEOTIDE SEQUENCE</scope>
    <source>
        <tissue evidence="1">Shoot tissue taken approximately 20 cm above the soil surface</tissue>
    </source>
</reference>
<name>A0A0A9DPN9_ARUDO</name>
<organism evidence="1">
    <name type="scientific">Arundo donax</name>
    <name type="common">Giant reed</name>
    <name type="synonym">Donax arundinaceus</name>
    <dbReference type="NCBI Taxonomy" id="35708"/>
    <lineage>
        <taxon>Eukaryota</taxon>
        <taxon>Viridiplantae</taxon>
        <taxon>Streptophyta</taxon>
        <taxon>Embryophyta</taxon>
        <taxon>Tracheophyta</taxon>
        <taxon>Spermatophyta</taxon>
        <taxon>Magnoliopsida</taxon>
        <taxon>Liliopsida</taxon>
        <taxon>Poales</taxon>
        <taxon>Poaceae</taxon>
        <taxon>PACMAD clade</taxon>
        <taxon>Arundinoideae</taxon>
        <taxon>Arundineae</taxon>
        <taxon>Arundo</taxon>
    </lineage>
</organism>
<dbReference type="EMBL" id="GBRH01207346">
    <property type="protein sequence ID" value="JAD90549.1"/>
    <property type="molecule type" value="Transcribed_RNA"/>
</dbReference>
<sequence length="80" mass="9334">MSLQNFCPSLRKQQNYSRESFYLSLWSETMRKLASQLPTTLVLLDKIPQSLLTLGMKMLGNFSLMVRCHWTPLRNLLKVS</sequence>
<reference evidence="1" key="2">
    <citation type="journal article" date="2015" name="Data Brief">
        <title>Shoot transcriptome of the giant reed, Arundo donax.</title>
        <authorList>
            <person name="Barrero R.A."/>
            <person name="Guerrero F.D."/>
            <person name="Moolhuijzen P."/>
            <person name="Goolsby J.A."/>
            <person name="Tidwell J."/>
            <person name="Bellgard S.E."/>
            <person name="Bellgard M.I."/>
        </authorList>
    </citation>
    <scope>NUCLEOTIDE SEQUENCE</scope>
    <source>
        <tissue evidence="1">Shoot tissue taken approximately 20 cm above the soil surface</tissue>
    </source>
</reference>
<accession>A0A0A9DPN9</accession>
<proteinExistence type="predicted"/>
<protein>
    <submittedName>
        <fullName evidence="1">Pdi3</fullName>
    </submittedName>
</protein>
<evidence type="ECO:0000313" key="1">
    <source>
        <dbReference type="EMBL" id="JAD90549.1"/>
    </source>
</evidence>